<dbReference type="AlphaFoldDB" id="A0A834TV12"/>
<dbReference type="Proteomes" id="UP000634136">
    <property type="component" value="Unassembled WGS sequence"/>
</dbReference>
<proteinExistence type="predicted"/>
<name>A0A834TV12_9FABA</name>
<protein>
    <submittedName>
        <fullName evidence="1">Uncharacterized protein</fullName>
    </submittedName>
</protein>
<keyword evidence="2" id="KW-1185">Reference proteome</keyword>
<gene>
    <name evidence="1" type="ORF">G2W53_019847</name>
</gene>
<dbReference type="EMBL" id="JAAIUW010000006">
    <property type="protein sequence ID" value="KAF7828683.1"/>
    <property type="molecule type" value="Genomic_DNA"/>
</dbReference>
<organism evidence="1 2">
    <name type="scientific">Senna tora</name>
    <dbReference type="NCBI Taxonomy" id="362788"/>
    <lineage>
        <taxon>Eukaryota</taxon>
        <taxon>Viridiplantae</taxon>
        <taxon>Streptophyta</taxon>
        <taxon>Embryophyta</taxon>
        <taxon>Tracheophyta</taxon>
        <taxon>Spermatophyta</taxon>
        <taxon>Magnoliopsida</taxon>
        <taxon>eudicotyledons</taxon>
        <taxon>Gunneridae</taxon>
        <taxon>Pentapetalae</taxon>
        <taxon>rosids</taxon>
        <taxon>fabids</taxon>
        <taxon>Fabales</taxon>
        <taxon>Fabaceae</taxon>
        <taxon>Caesalpinioideae</taxon>
        <taxon>Cassia clade</taxon>
        <taxon>Senna</taxon>
    </lineage>
</organism>
<accession>A0A834TV12</accession>
<evidence type="ECO:0000313" key="2">
    <source>
        <dbReference type="Proteomes" id="UP000634136"/>
    </source>
</evidence>
<sequence length="31" mass="3621">MEAVFKFKTAIYLPNEKLGISRIKDMGFPLY</sequence>
<evidence type="ECO:0000313" key="1">
    <source>
        <dbReference type="EMBL" id="KAF7828683.1"/>
    </source>
</evidence>
<comment type="caution">
    <text evidence="1">The sequence shown here is derived from an EMBL/GenBank/DDBJ whole genome shotgun (WGS) entry which is preliminary data.</text>
</comment>
<reference evidence="1" key="1">
    <citation type="submission" date="2020-09" db="EMBL/GenBank/DDBJ databases">
        <title>Genome-Enabled Discovery of Anthraquinone Biosynthesis in Senna tora.</title>
        <authorList>
            <person name="Kang S.-H."/>
            <person name="Pandey R.P."/>
            <person name="Lee C.-M."/>
            <person name="Sim J.-S."/>
            <person name="Jeong J.-T."/>
            <person name="Choi B.-S."/>
            <person name="Jung M."/>
            <person name="Ginzburg D."/>
            <person name="Zhao K."/>
            <person name="Won S.Y."/>
            <person name="Oh T.-J."/>
            <person name="Yu Y."/>
            <person name="Kim N.-H."/>
            <person name="Lee O.R."/>
            <person name="Lee T.-H."/>
            <person name="Bashyal P."/>
            <person name="Kim T.-S."/>
            <person name="Lee W.-H."/>
            <person name="Kawkins C."/>
            <person name="Kim C.-K."/>
            <person name="Kim J.S."/>
            <person name="Ahn B.O."/>
            <person name="Rhee S.Y."/>
            <person name="Sohng J.K."/>
        </authorList>
    </citation>
    <scope>NUCLEOTIDE SEQUENCE</scope>
    <source>
        <tissue evidence="1">Leaf</tissue>
    </source>
</reference>